<accession>A0AAF0C6I9</accession>
<organism evidence="8 9">
    <name type="scientific">Thalassomonas actiniarum</name>
    <dbReference type="NCBI Taxonomy" id="485447"/>
    <lineage>
        <taxon>Bacteria</taxon>
        <taxon>Pseudomonadati</taxon>
        <taxon>Pseudomonadota</taxon>
        <taxon>Gammaproteobacteria</taxon>
        <taxon>Alteromonadales</taxon>
        <taxon>Colwelliaceae</taxon>
        <taxon>Thalassomonas</taxon>
    </lineage>
</organism>
<dbReference type="KEGG" id="tact:SG35_013430"/>
<feature type="transmembrane region" description="Helical" evidence="6">
    <location>
        <begin position="356"/>
        <end position="379"/>
    </location>
</feature>
<protein>
    <submittedName>
        <fullName evidence="8">MFS transporter</fullName>
    </submittedName>
</protein>
<feature type="transmembrane region" description="Helical" evidence="6">
    <location>
        <begin position="313"/>
        <end position="336"/>
    </location>
</feature>
<feature type="transmembrane region" description="Helical" evidence="6">
    <location>
        <begin position="49"/>
        <end position="70"/>
    </location>
</feature>
<gene>
    <name evidence="8" type="ORF">SG35_013430</name>
</gene>
<keyword evidence="5 6" id="KW-0472">Membrane</keyword>
<evidence type="ECO:0000256" key="4">
    <source>
        <dbReference type="ARBA" id="ARBA00022989"/>
    </source>
</evidence>
<name>A0AAF0C6I9_9GAMM</name>
<dbReference type="Gene3D" id="1.20.1250.20">
    <property type="entry name" value="MFS general substrate transporter like domains"/>
    <property type="match status" value="2"/>
</dbReference>
<feature type="transmembrane region" description="Helical" evidence="6">
    <location>
        <begin position="237"/>
        <end position="259"/>
    </location>
</feature>
<dbReference type="PANTHER" id="PTHR19432:SF35">
    <property type="entry name" value="SOLUTE CARRIER FAMILY 45 MEMBER 3 ISOFORM X1"/>
    <property type="match status" value="1"/>
</dbReference>
<feature type="transmembrane region" description="Helical" evidence="6">
    <location>
        <begin position="12"/>
        <end position="29"/>
    </location>
</feature>
<keyword evidence="2" id="KW-0813">Transport</keyword>
<feature type="transmembrane region" description="Helical" evidence="6">
    <location>
        <begin position="184"/>
        <end position="202"/>
    </location>
</feature>
<keyword evidence="9" id="KW-1185">Reference proteome</keyword>
<reference evidence="8 9" key="2">
    <citation type="journal article" date="2022" name="Mar. Drugs">
        <title>Bioassay-Guided Fractionation Leads to the Detection of Cholic Acid Generated by the Rare Thalassomonas sp.</title>
        <authorList>
            <person name="Pheiffer F."/>
            <person name="Schneider Y.K."/>
            <person name="Hansen E.H."/>
            <person name="Andersen J.H."/>
            <person name="Isaksson J."/>
            <person name="Busche T."/>
            <person name="R C."/>
            <person name="Kalinowski J."/>
            <person name="Zyl L.V."/>
            <person name="Trindade M."/>
        </authorList>
    </citation>
    <scope>NUCLEOTIDE SEQUENCE [LARGE SCALE GENOMIC DNA]</scope>
    <source>
        <strain evidence="8 9">A5K-106</strain>
    </source>
</reference>
<dbReference type="GO" id="GO:0022857">
    <property type="term" value="F:transmembrane transporter activity"/>
    <property type="evidence" value="ECO:0007669"/>
    <property type="project" value="InterPro"/>
</dbReference>
<reference evidence="8 9" key="1">
    <citation type="journal article" date="2015" name="Genome Announc.">
        <title>Draft Genome Sequences of Marine Isolates of Thalassomonas viridans and Thalassomonas actiniarum.</title>
        <authorList>
            <person name="Olonade I."/>
            <person name="van Zyl L.J."/>
            <person name="Trindade M."/>
        </authorList>
    </citation>
    <scope>NUCLEOTIDE SEQUENCE [LARGE SCALE GENOMIC DNA]</scope>
    <source>
        <strain evidence="8 9">A5K-106</strain>
    </source>
</reference>
<evidence type="ECO:0000256" key="6">
    <source>
        <dbReference type="SAM" id="Phobius"/>
    </source>
</evidence>
<feature type="transmembrane region" description="Helical" evidence="6">
    <location>
        <begin position="477"/>
        <end position="498"/>
    </location>
</feature>
<dbReference type="PROSITE" id="PS50850">
    <property type="entry name" value="MFS"/>
    <property type="match status" value="1"/>
</dbReference>
<dbReference type="InterPro" id="IPR011701">
    <property type="entry name" value="MFS"/>
</dbReference>
<feature type="domain" description="Major facilitator superfamily (MFS) profile" evidence="7">
    <location>
        <begin position="309"/>
        <end position="516"/>
    </location>
</feature>
<dbReference type="Proteomes" id="UP000032568">
    <property type="component" value="Chromosome"/>
</dbReference>
<feature type="transmembrane region" description="Helical" evidence="6">
    <location>
        <begin position="444"/>
        <end position="465"/>
    </location>
</feature>
<keyword evidence="4 6" id="KW-1133">Transmembrane helix</keyword>
<feature type="transmembrane region" description="Helical" evidence="6">
    <location>
        <begin position="411"/>
        <end position="432"/>
    </location>
</feature>
<dbReference type="AlphaFoldDB" id="A0AAF0C6I9"/>
<dbReference type="InterPro" id="IPR036259">
    <property type="entry name" value="MFS_trans_sf"/>
</dbReference>
<evidence type="ECO:0000256" key="5">
    <source>
        <dbReference type="ARBA" id="ARBA00023136"/>
    </source>
</evidence>
<feature type="transmembrane region" description="Helical" evidence="6">
    <location>
        <begin position="386"/>
        <end position="405"/>
    </location>
</feature>
<dbReference type="RefSeq" id="WP_152646624.1">
    <property type="nucleotide sequence ID" value="NZ_CP059735.1"/>
</dbReference>
<sequence>MNMQKPTLSFWQIWNMCFGFFGIQFGFALQNSNVSRIFQTLGADYSSMTILWVAAPLTGLFVQPIIGYMSDRTWGKLGRRRPYFLYGAILASLSLFIMPHSPALWIAAGMLWVMDASINVSMEPFRAFVGDMLPRKQRGMGYAMQSFFIGVASVVASALPWMMTNWFDISNTAEAGVIPDSVRFSFYAGGALFLLAVLWTVYSTKEYSPEELAAFEKAENALSPQEEYQPSRSAKQFFQGGIIWGLTGVVATVLVALNIEQLDKNLMLLTCGLLVFGLFQLIAGLLEKKGNNSNGFSQVMVDLFNMPTTMKKLAAVQFFSWFPFFAWWSSATPAITSFHYGTSDVTSAAFNEGADWVGILMAAYNVSAVFAALTIPVVVRLFNLKTAHMINLFLGGIGFISFVLIKDPTYLIAPMIGVGFAWASILSLPYALLSNALPAKKMGLFMGIFNFFIVLPQILAASILGFLVSKFFAGETIYALVIGGVSMLIAGVLTLRVAEPEQEIQQPKKAEALTSH</sequence>
<dbReference type="PANTHER" id="PTHR19432">
    <property type="entry name" value="SUGAR TRANSPORTER"/>
    <property type="match status" value="1"/>
</dbReference>
<dbReference type="InterPro" id="IPR020846">
    <property type="entry name" value="MFS_dom"/>
</dbReference>
<evidence type="ECO:0000313" key="8">
    <source>
        <dbReference type="EMBL" id="WDE01874.1"/>
    </source>
</evidence>
<evidence type="ECO:0000259" key="7">
    <source>
        <dbReference type="PROSITE" id="PS50850"/>
    </source>
</evidence>
<dbReference type="GO" id="GO:0016020">
    <property type="term" value="C:membrane"/>
    <property type="evidence" value="ECO:0007669"/>
    <property type="project" value="UniProtKB-SubCell"/>
</dbReference>
<dbReference type="SUPFAM" id="SSF103473">
    <property type="entry name" value="MFS general substrate transporter"/>
    <property type="match status" value="1"/>
</dbReference>
<evidence type="ECO:0000313" key="9">
    <source>
        <dbReference type="Proteomes" id="UP000032568"/>
    </source>
</evidence>
<evidence type="ECO:0000256" key="1">
    <source>
        <dbReference type="ARBA" id="ARBA00004141"/>
    </source>
</evidence>
<proteinExistence type="predicted"/>
<dbReference type="EMBL" id="CP059735">
    <property type="protein sequence ID" value="WDE01874.1"/>
    <property type="molecule type" value="Genomic_DNA"/>
</dbReference>
<evidence type="ECO:0000256" key="3">
    <source>
        <dbReference type="ARBA" id="ARBA00022692"/>
    </source>
</evidence>
<feature type="transmembrane region" description="Helical" evidence="6">
    <location>
        <begin position="265"/>
        <end position="286"/>
    </location>
</feature>
<comment type="subcellular location">
    <subcellularLocation>
        <location evidence="1">Membrane</location>
        <topology evidence="1">Multi-pass membrane protein</topology>
    </subcellularLocation>
</comment>
<evidence type="ECO:0000256" key="2">
    <source>
        <dbReference type="ARBA" id="ARBA00022448"/>
    </source>
</evidence>
<feature type="transmembrane region" description="Helical" evidence="6">
    <location>
        <begin position="142"/>
        <end position="164"/>
    </location>
</feature>
<feature type="transmembrane region" description="Helical" evidence="6">
    <location>
        <begin position="82"/>
        <end position="98"/>
    </location>
</feature>
<dbReference type="Pfam" id="PF07690">
    <property type="entry name" value="MFS_1"/>
    <property type="match status" value="1"/>
</dbReference>
<keyword evidence="3 6" id="KW-0812">Transmembrane</keyword>